<protein>
    <submittedName>
        <fullName evidence="1">Uncharacterized protein</fullName>
    </submittedName>
</protein>
<evidence type="ECO:0000313" key="2">
    <source>
        <dbReference type="Proteomes" id="UP000001025"/>
    </source>
</evidence>
<reference evidence="1 2" key="1">
    <citation type="journal article" date="2003" name="Proc. Natl. Acad. Sci. U.S.A.">
        <title>Complete genome sequence of the marine planctomycete Pirellula sp. strain 1.</title>
        <authorList>
            <person name="Gloeckner F.O."/>
            <person name="Kube M."/>
            <person name="Bauer M."/>
            <person name="Teeling H."/>
            <person name="Lombardot T."/>
            <person name="Ludwig W."/>
            <person name="Gade D."/>
            <person name="Beck A."/>
            <person name="Borzym K."/>
            <person name="Heitmann K."/>
            <person name="Rabus R."/>
            <person name="Schlesner H."/>
            <person name="Amann R."/>
            <person name="Reinhardt R."/>
        </authorList>
    </citation>
    <scope>NUCLEOTIDE SEQUENCE [LARGE SCALE GENOMIC DNA]</scope>
    <source>
        <strain evidence="2">DSM 10527 / NCIMB 13988 / SH1</strain>
    </source>
</reference>
<dbReference type="InParanoid" id="Q7UIH0"/>
<dbReference type="HOGENOM" id="CLU_3084143_0_0_0"/>
<evidence type="ECO:0000313" key="1">
    <source>
        <dbReference type="EMBL" id="CAD77644.1"/>
    </source>
</evidence>
<dbReference type="Proteomes" id="UP000001025">
    <property type="component" value="Chromosome"/>
</dbReference>
<organism evidence="1 2">
    <name type="scientific">Rhodopirellula baltica (strain DSM 10527 / NCIMB 13988 / SH1)</name>
    <dbReference type="NCBI Taxonomy" id="243090"/>
    <lineage>
        <taxon>Bacteria</taxon>
        <taxon>Pseudomonadati</taxon>
        <taxon>Planctomycetota</taxon>
        <taxon>Planctomycetia</taxon>
        <taxon>Pirellulales</taxon>
        <taxon>Pirellulaceae</taxon>
        <taxon>Rhodopirellula</taxon>
    </lineage>
</organism>
<dbReference type="STRING" id="243090.RB12537"/>
<proteinExistence type="predicted"/>
<dbReference type="AlphaFoldDB" id="Q7UIH0"/>
<dbReference type="EnsemblBacteria" id="CAD77644">
    <property type="protein sequence ID" value="CAD77644"/>
    <property type="gene ID" value="RB12537"/>
</dbReference>
<dbReference type="EMBL" id="BX294155">
    <property type="protein sequence ID" value="CAD77644.1"/>
    <property type="molecule type" value="Genomic_DNA"/>
</dbReference>
<keyword evidence="2" id="KW-1185">Reference proteome</keyword>
<gene>
    <name evidence="1" type="ordered locus">RB12537</name>
</gene>
<accession>Q7UIH0</accession>
<name>Q7UIH0_RHOBA</name>
<dbReference type="KEGG" id="rba:RB12537"/>
<sequence>MFGRVLCFFLAVSSVKMNGLRHTRLRFLLTAQQRGRLPLDTKQSLKVPNAAR</sequence>